<dbReference type="InParanoid" id="F9XLS1"/>
<protein>
    <submittedName>
        <fullName evidence="1">Uncharacterized protein</fullName>
    </submittedName>
</protein>
<dbReference type="Proteomes" id="UP000008062">
    <property type="component" value="Chromosome 10"/>
</dbReference>
<keyword evidence="2" id="KW-1185">Reference proteome</keyword>
<evidence type="ECO:0000313" key="1">
    <source>
        <dbReference type="EMBL" id="EGP84041.1"/>
    </source>
</evidence>
<dbReference type="EMBL" id="CM001205">
    <property type="protein sequence ID" value="EGP84041.1"/>
    <property type="molecule type" value="Genomic_DNA"/>
</dbReference>
<accession>F9XLS1</accession>
<evidence type="ECO:0000313" key="2">
    <source>
        <dbReference type="Proteomes" id="UP000008062"/>
    </source>
</evidence>
<reference evidence="1 2" key="1">
    <citation type="journal article" date="2011" name="PLoS Genet.">
        <title>Finished genome of the fungal wheat pathogen Mycosphaerella graminicola reveals dispensome structure, chromosome plasticity, and stealth pathogenesis.</title>
        <authorList>
            <person name="Goodwin S.B."/>
            <person name="Ben M'barek S."/>
            <person name="Dhillon B."/>
            <person name="Wittenberg A.H.J."/>
            <person name="Crane C.F."/>
            <person name="Hane J.K."/>
            <person name="Foster A.J."/>
            <person name="Van der Lee T.A.J."/>
            <person name="Grimwood J."/>
            <person name="Aerts A."/>
            <person name="Antoniw J."/>
            <person name="Bailey A."/>
            <person name="Bluhm B."/>
            <person name="Bowler J."/>
            <person name="Bristow J."/>
            <person name="van der Burgt A."/>
            <person name="Canto-Canche B."/>
            <person name="Churchill A.C.L."/>
            <person name="Conde-Ferraez L."/>
            <person name="Cools H.J."/>
            <person name="Coutinho P.M."/>
            <person name="Csukai M."/>
            <person name="Dehal P."/>
            <person name="De Wit P."/>
            <person name="Donzelli B."/>
            <person name="van de Geest H.C."/>
            <person name="van Ham R.C.H.J."/>
            <person name="Hammond-Kosack K.E."/>
            <person name="Henrissat B."/>
            <person name="Kilian A."/>
            <person name="Kobayashi A.K."/>
            <person name="Koopmann E."/>
            <person name="Kourmpetis Y."/>
            <person name="Kuzniar A."/>
            <person name="Lindquist E."/>
            <person name="Lombard V."/>
            <person name="Maliepaard C."/>
            <person name="Martins N."/>
            <person name="Mehrabi R."/>
            <person name="Nap J.P.H."/>
            <person name="Ponomarenko A."/>
            <person name="Rudd J.J."/>
            <person name="Salamov A."/>
            <person name="Schmutz J."/>
            <person name="Schouten H.J."/>
            <person name="Shapiro H."/>
            <person name="Stergiopoulos I."/>
            <person name="Torriani S.F.F."/>
            <person name="Tu H."/>
            <person name="de Vries R.P."/>
            <person name="Waalwijk C."/>
            <person name="Ware S.B."/>
            <person name="Wiebenga A."/>
            <person name="Zwiers L.-H."/>
            <person name="Oliver R.P."/>
            <person name="Grigoriev I.V."/>
            <person name="Kema G.H.J."/>
        </authorList>
    </citation>
    <scope>NUCLEOTIDE SEQUENCE [LARGE SCALE GENOMIC DNA]</scope>
    <source>
        <strain evidence="2">CBS 115943 / IPO323</strain>
    </source>
</reference>
<dbReference type="RefSeq" id="XP_003849065.1">
    <property type="nucleotide sequence ID" value="XM_003849017.1"/>
</dbReference>
<sequence>MRTAHSSWRLDRWRYYSLEPPSFKLRKEVLGRRAHFLRLDLFALHVYIVQLEESKVTRCNRLVLTKDSTPDELEGCGGHGSRRNPSLCQIIADRMDEHAVDTEHDQTSMTGLLL</sequence>
<dbReference type="GeneID" id="13398462"/>
<organism evidence="1 2">
    <name type="scientific">Zymoseptoria tritici (strain CBS 115943 / IPO323)</name>
    <name type="common">Speckled leaf blotch fungus</name>
    <name type="synonym">Septoria tritici</name>
    <dbReference type="NCBI Taxonomy" id="336722"/>
    <lineage>
        <taxon>Eukaryota</taxon>
        <taxon>Fungi</taxon>
        <taxon>Dikarya</taxon>
        <taxon>Ascomycota</taxon>
        <taxon>Pezizomycotina</taxon>
        <taxon>Dothideomycetes</taxon>
        <taxon>Dothideomycetidae</taxon>
        <taxon>Mycosphaerellales</taxon>
        <taxon>Mycosphaerellaceae</taxon>
        <taxon>Zymoseptoria</taxon>
    </lineage>
</organism>
<name>F9XLS1_ZYMTI</name>
<dbReference type="KEGG" id="ztr:MYCGRDRAFT_106004"/>
<gene>
    <name evidence="1" type="ORF">MYCGRDRAFT_106004</name>
</gene>
<dbReference type="AlphaFoldDB" id="F9XLS1"/>
<proteinExistence type="predicted"/>
<dbReference type="HOGENOM" id="CLU_2123015_0_0_1"/>